<evidence type="ECO:0000256" key="1">
    <source>
        <dbReference type="SAM" id="MobiDB-lite"/>
    </source>
</evidence>
<reference evidence="2" key="1">
    <citation type="submission" date="2022-07" db="EMBL/GenBank/DDBJ databases">
        <title>Draft genome sequence of Zalerion maritima ATCC 34329, a (micro)plastics degrading marine fungus.</title>
        <authorList>
            <person name="Paco A."/>
            <person name="Goncalves M.F.M."/>
            <person name="Rocha-Santos T.A.P."/>
            <person name="Alves A."/>
        </authorList>
    </citation>
    <scope>NUCLEOTIDE SEQUENCE</scope>
    <source>
        <strain evidence="2">ATCC 34329</strain>
    </source>
</reference>
<comment type="caution">
    <text evidence="2">The sequence shown here is derived from an EMBL/GenBank/DDBJ whole genome shotgun (WGS) entry which is preliminary data.</text>
</comment>
<keyword evidence="3" id="KW-1185">Reference proteome</keyword>
<accession>A0AAD5RSM8</accession>
<dbReference type="PANTHER" id="PTHR38166:SF1">
    <property type="entry name" value="C2H2-TYPE DOMAIN-CONTAINING PROTEIN"/>
    <property type="match status" value="1"/>
</dbReference>
<dbReference type="PANTHER" id="PTHR38166">
    <property type="entry name" value="C2H2-TYPE DOMAIN-CONTAINING PROTEIN-RELATED"/>
    <property type="match status" value="1"/>
</dbReference>
<sequence length="549" mass="60984">MDEYLQQPPYGDDSKQAMSEGQPISIPNSGPHVVATAAPFSPLHQQPIFNNAQLQNLHNQQSPNELHPAAIFQHPVDGDAAGDYAVGSHAGFHNHHYDPLAQAPRGNHVLPPLDMGFQHTDPTVGYSVDYSFQQEAGFQGVQPSQEANDFMDPQTPSIKLQRHATENSNVSVTQRTSDLCLASEYLGTPVTSSGTSSPGGQSLGTFSPTTSSLGYYSPIAPVEMSFTGPSPRRPSVHHNHYRIGSQGSKRSAQSQASNQDLRQGDRVADESNIENDNDAVAAGPSVDGRPAKKARTDVNRYACPYFQHDVTNISPGGACSGPGFDDFGRVKEHLDRAHSTFEKLLCDRCKSTWAKKNEKLFEAHRLKNACTFKPFPKYFMLEETYELIKNINGRKMTHDQKWERAFELLFPRAPVPWHYNDTSSFDHDRQKVTRQFEEKLPQLLAGLSRQVNQDSIGLLMRALDRVFVDVGESQGLPMRKSRYERVTPSLPCQPPQAVAVRHRYEASPVAGTNNLLVDPELELAPAEGFENLDLFPTYENPHFGQQNQQ</sequence>
<gene>
    <name evidence="2" type="ORF">MKZ38_010114</name>
</gene>
<feature type="region of interest" description="Disordered" evidence="1">
    <location>
        <begin position="1"/>
        <end position="33"/>
    </location>
</feature>
<dbReference type="AlphaFoldDB" id="A0AAD5RSM8"/>
<proteinExistence type="predicted"/>
<feature type="region of interest" description="Disordered" evidence="1">
    <location>
        <begin position="226"/>
        <end position="294"/>
    </location>
</feature>
<dbReference type="EMBL" id="JAKWBI020000085">
    <property type="protein sequence ID" value="KAJ2903297.1"/>
    <property type="molecule type" value="Genomic_DNA"/>
</dbReference>
<name>A0AAD5RSM8_9PEZI</name>
<organism evidence="2 3">
    <name type="scientific">Zalerion maritima</name>
    <dbReference type="NCBI Taxonomy" id="339359"/>
    <lineage>
        <taxon>Eukaryota</taxon>
        <taxon>Fungi</taxon>
        <taxon>Dikarya</taxon>
        <taxon>Ascomycota</taxon>
        <taxon>Pezizomycotina</taxon>
        <taxon>Sordariomycetes</taxon>
        <taxon>Lulworthiomycetidae</taxon>
        <taxon>Lulworthiales</taxon>
        <taxon>Lulworthiaceae</taxon>
        <taxon>Zalerion</taxon>
    </lineage>
</organism>
<evidence type="ECO:0000313" key="3">
    <source>
        <dbReference type="Proteomes" id="UP001201980"/>
    </source>
</evidence>
<feature type="compositionally biased region" description="Polar residues" evidence="1">
    <location>
        <begin position="245"/>
        <end position="261"/>
    </location>
</feature>
<evidence type="ECO:0000313" key="2">
    <source>
        <dbReference type="EMBL" id="KAJ2903297.1"/>
    </source>
</evidence>
<dbReference type="Proteomes" id="UP001201980">
    <property type="component" value="Unassembled WGS sequence"/>
</dbReference>
<protein>
    <submittedName>
        <fullName evidence="2">Uncharacterized protein</fullName>
    </submittedName>
</protein>